<evidence type="ECO:0000256" key="1">
    <source>
        <dbReference type="SAM" id="MobiDB-lite"/>
    </source>
</evidence>
<feature type="non-terminal residue" evidence="2">
    <location>
        <position position="95"/>
    </location>
</feature>
<feature type="compositionally biased region" description="Basic residues" evidence="1">
    <location>
        <begin position="86"/>
        <end position="95"/>
    </location>
</feature>
<sequence length="95" mass="10933">YFLASPVITKFDPHFRAYKVLNLQEPVCVQIFEDGDPLPCSTAQDGIHILEPNYNEITVFVTNSHIQDGHPFEEPANEIANEKPRQSNRVKRRKL</sequence>
<proteinExistence type="predicted"/>
<evidence type="ECO:0000313" key="3">
    <source>
        <dbReference type="Proteomes" id="UP000708208"/>
    </source>
</evidence>
<keyword evidence="3" id="KW-1185">Reference proteome</keyword>
<comment type="caution">
    <text evidence="2">The sequence shown here is derived from an EMBL/GenBank/DDBJ whole genome shotgun (WGS) entry which is preliminary data.</text>
</comment>
<reference evidence="2" key="1">
    <citation type="submission" date="2021-06" db="EMBL/GenBank/DDBJ databases">
        <authorList>
            <person name="Hodson N. C."/>
            <person name="Mongue J. A."/>
            <person name="Jaron S. K."/>
        </authorList>
    </citation>
    <scope>NUCLEOTIDE SEQUENCE</scope>
</reference>
<organism evidence="2 3">
    <name type="scientific">Allacma fusca</name>
    <dbReference type="NCBI Taxonomy" id="39272"/>
    <lineage>
        <taxon>Eukaryota</taxon>
        <taxon>Metazoa</taxon>
        <taxon>Ecdysozoa</taxon>
        <taxon>Arthropoda</taxon>
        <taxon>Hexapoda</taxon>
        <taxon>Collembola</taxon>
        <taxon>Symphypleona</taxon>
        <taxon>Sminthuridae</taxon>
        <taxon>Allacma</taxon>
    </lineage>
</organism>
<dbReference type="AlphaFoldDB" id="A0A8J2PJ41"/>
<protein>
    <submittedName>
        <fullName evidence="2">Uncharacterized protein</fullName>
    </submittedName>
</protein>
<feature type="region of interest" description="Disordered" evidence="1">
    <location>
        <begin position="70"/>
        <end position="95"/>
    </location>
</feature>
<gene>
    <name evidence="2" type="ORF">AFUS01_LOCUS42122</name>
</gene>
<accession>A0A8J2PJ41</accession>
<dbReference type="EMBL" id="CAJVCH010565059">
    <property type="protein sequence ID" value="CAG7832438.1"/>
    <property type="molecule type" value="Genomic_DNA"/>
</dbReference>
<dbReference type="Proteomes" id="UP000708208">
    <property type="component" value="Unassembled WGS sequence"/>
</dbReference>
<feature type="non-terminal residue" evidence="2">
    <location>
        <position position="1"/>
    </location>
</feature>
<evidence type="ECO:0000313" key="2">
    <source>
        <dbReference type="EMBL" id="CAG7832438.1"/>
    </source>
</evidence>
<name>A0A8J2PJ41_9HEXA</name>